<comment type="caution">
    <text evidence="9">The sequence shown here is derived from an EMBL/GenBank/DDBJ whole genome shotgun (WGS) entry which is preliminary data.</text>
</comment>
<dbReference type="PANTHER" id="PTHR30619:SF1">
    <property type="entry name" value="RECOMBINATION PROTEIN 2"/>
    <property type="match status" value="1"/>
</dbReference>
<feature type="transmembrane region" description="Helical" evidence="6">
    <location>
        <begin position="7"/>
        <end position="25"/>
    </location>
</feature>
<evidence type="ECO:0000256" key="2">
    <source>
        <dbReference type="ARBA" id="ARBA00022475"/>
    </source>
</evidence>
<comment type="subcellular location">
    <subcellularLocation>
        <location evidence="1">Cell membrane</location>
        <topology evidence="1">Multi-pass membrane protein</topology>
    </subcellularLocation>
</comment>
<feature type="domain" description="DUF4131" evidence="8">
    <location>
        <begin position="30"/>
        <end position="192"/>
    </location>
</feature>
<keyword evidence="2" id="KW-1003">Cell membrane</keyword>
<evidence type="ECO:0000259" key="8">
    <source>
        <dbReference type="Pfam" id="PF13567"/>
    </source>
</evidence>
<keyword evidence="10" id="KW-1185">Reference proteome</keyword>
<dbReference type="PANTHER" id="PTHR30619">
    <property type="entry name" value="DNA INTERNALIZATION/COMPETENCE PROTEIN COMEC/REC2"/>
    <property type="match status" value="1"/>
</dbReference>
<organism evidence="9 10">
    <name type="scientific">Flavobacterium laiguense</name>
    <dbReference type="NCBI Taxonomy" id="2169409"/>
    <lineage>
        <taxon>Bacteria</taxon>
        <taxon>Pseudomonadati</taxon>
        <taxon>Bacteroidota</taxon>
        <taxon>Flavobacteriia</taxon>
        <taxon>Flavobacteriales</taxon>
        <taxon>Flavobacteriaceae</taxon>
        <taxon>Flavobacterium</taxon>
    </lineage>
</organism>
<evidence type="ECO:0000313" key="9">
    <source>
        <dbReference type="EMBL" id="PWA06997.1"/>
    </source>
</evidence>
<evidence type="ECO:0000256" key="6">
    <source>
        <dbReference type="SAM" id="Phobius"/>
    </source>
</evidence>
<feature type="transmembrane region" description="Helical" evidence="6">
    <location>
        <begin position="252"/>
        <end position="276"/>
    </location>
</feature>
<dbReference type="Pfam" id="PF03772">
    <property type="entry name" value="Competence"/>
    <property type="match status" value="1"/>
</dbReference>
<feature type="domain" description="ComEC/Rec2-related protein" evidence="7">
    <location>
        <begin position="234"/>
        <end position="501"/>
    </location>
</feature>
<feature type="transmembrane region" description="Helical" evidence="6">
    <location>
        <begin position="288"/>
        <end position="305"/>
    </location>
</feature>
<dbReference type="InterPro" id="IPR025405">
    <property type="entry name" value="DUF4131"/>
</dbReference>
<evidence type="ECO:0000256" key="1">
    <source>
        <dbReference type="ARBA" id="ARBA00004651"/>
    </source>
</evidence>
<evidence type="ECO:0000256" key="3">
    <source>
        <dbReference type="ARBA" id="ARBA00022692"/>
    </source>
</evidence>
<sequence>MKVLQFPLARITAAFILGILVVYSIIPSPLIVFILLSISALLFIITYYLSITNSKFSLIFGIATSLLAFSIGGTTQIIHTGSYSPNNYTNNRNICKKNHTFTVTLREKLKSSNFSERYIALLHTIDKKKAAGRILLNIRKDSLKHTFEIGNRLKINGILYKNTAQKNPNQFDYQKYLDNKQIYAQLYAEPNEIQVSTVIEKDIWYYASKLRTRIIQNLNNSNFHAAELNVAVALILGQQQDIDPNIIRDYQYAGAVHILSVSGLHIGFILLFITFVLKPLPNSKRGSFIKLIVTLLSLSLFGILAGLAPSVLRSVTMFSFVAIGLFLRRSVNIYHTLLVSILLILLFQPYFLFDVGFQLSYIALFFIIWLQPLLAMLCTPKSKVQKYIWDLLTVSFAAQIGTLPLSIYYFHQFPGLFFMTNLIVIPFLGFIMSLGVLVMVLAAFNWVPFYPAKALEISIFYLDKIINTIASFESFIIKDIPLNTSLLLTGYLVLIAMVIWFKKPNFKSLALALISIVALQISSIKTKWDVQSQEEFVVFNTKKNTLLLERNGFTTTLYANDSLLKTYEKNNLISSYLSGNFCTLKHKRKLENTIYFKGNKILILDSSMVYPKTIQPDVLLLTQSTRVNLDRVLQSIKPKIIIADGSNYKTIQKRWKQTCEQQKIPFHSTSEKGFYTIN</sequence>
<evidence type="ECO:0000313" key="10">
    <source>
        <dbReference type="Proteomes" id="UP000245618"/>
    </source>
</evidence>
<name>A0A2U1JPA3_9FLAO</name>
<feature type="transmembrane region" description="Helical" evidence="6">
    <location>
        <begin position="359"/>
        <end position="379"/>
    </location>
</feature>
<dbReference type="OrthoDB" id="9761531at2"/>
<keyword evidence="3 6" id="KW-0812">Transmembrane</keyword>
<dbReference type="RefSeq" id="WP_116764387.1">
    <property type="nucleotide sequence ID" value="NZ_QCZH01000023.1"/>
</dbReference>
<feature type="transmembrane region" description="Helical" evidence="6">
    <location>
        <begin position="31"/>
        <end position="49"/>
    </location>
</feature>
<dbReference type="InterPro" id="IPR004477">
    <property type="entry name" value="ComEC_N"/>
</dbReference>
<keyword evidence="5 6" id="KW-0472">Membrane</keyword>
<protein>
    <submittedName>
        <fullName evidence="9">Competence protein ComEC</fullName>
    </submittedName>
</protein>
<feature type="transmembrane region" description="Helical" evidence="6">
    <location>
        <begin position="334"/>
        <end position="353"/>
    </location>
</feature>
<feature type="transmembrane region" description="Helical" evidence="6">
    <location>
        <begin position="423"/>
        <end position="447"/>
    </location>
</feature>
<reference evidence="9 10" key="1">
    <citation type="submission" date="2018-04" db="EMBL/GenBank/DDBJ databases">
        <title>Flavobacterium sp. nov., isolated from glacier ice.</title>
        <authorList>
            <person name="Liu Q."/>
            <person name="Xin Y.-H."/>
        </authorList>
    </citation>
    <scope>NUCLEOTIDE SEQUENCE [LARGE SCALE GENOMIC DNA]</scope>
    <source>
        <strain evidence="9 10">LB2P30</strain>
    </source>
</reference>
<dbReference type="GO" id="GO:0005886">
    <property type="term" value="C:plasma membrane"/>
    <property type="evidence" value="ECO:0007669"/>
    <property type="project" value="UniProtKB-SubCell"/>
</dbReference>
<dbReference type="NCBIfam" id="TIGR00360">
    <property type="entry name" value="ComEC_N-term"/>
    <property type="match status" value="1"/>
</dbReference>
<dbReference type="EMBL" id="QCZH01000023">
    <property type="protein sequence ID" value="PWA06997.1"/>
    <property type="molecule type" value="Genomic_DNA"/>
</dbReference>
<dbReference type="Proteomes" id="UP000245618">
    <property type="component" value="Unassembled WGS sequence"/>
</dbReference>
<proteinExistence type="predicted"/>
<accession>A0A2U1JPA3</accession>
<gene>
    <name evidence="9" type="ORF">DB891_14935</name>
</gene>
<dbReference type="Pfam" id="PF13567">
    <property type="entry name" value="DUF4131"/>
    <property type="match status" value="1"/>
</dbReference>
<feature type="transmembrane region" description="Helical" evidence="6">
    <location>
        <begin position="56"/>
        <end position="78"/>
    </location>
</feature>
<keyword evidence="4 6" id="KW-1133">Transmembrane helix</keyword>
<evidence type="ECO:0000256" key="5">
    <source>
        <dbReference type="ARBA" id="ARBA00023136"/>
    </source>
</evidence>
<evidence type="ECO:0000259" key="7">
    <source>
        <dbReference type="Pfam" id="PF03772"/>
    </source>
</evidence>
<evidence type="ECO:0000256" key="4">
    <source>
        <dbReference type="ARBA" id="ARBA00022989"/>
    </source>
</evidence>
<feature type="transmembrane region" description="Helical" evidence="6">
    <location>
        <begin position="391"/>
        <end position="411"/>
    </location>
</feature>
<dbReference type="InterPro" id="IPR052159">
    <property type="entry name" value="Competence_DNA_uptake"/>
</dbReference>
<dbReference type="AlphaFoldDB" id="A0A2U1JPA3"/>
<feature type="transmembrane region" description="Helical" evidence="6">
    <location>
        <begin position="483"/>
        <end position="501"/>
    </location>
</feature>